<comment type="caution">
    <text evidence="1">The sequence shown here is derived from an EMBL/GenBank/DDBJ whole genome shotgun (WGS) entry which is preliminary data.</text>
</comment>
<name>A0A7C9J1M2_9ACTN</name>
<gene>
    <name evidence="1" type="ORF">GT755_08000</name>
</gene>
<accession>A0A7C9J1M2</accession>
<dbReference type="EMBL" id="WXEW01000002">
    <property type="protein sequence ID" value="NAS21625.1"/>
    <property type="molecule type" value="Genomic_DNA"/>
</dbReference>
<reference evidence="1 2" key="1">
    <citation type="submission" date="2020-01" db="EMBL/GenBank/DDBJ databases">
        <title>Herbidospora sp. NEAU-GS84 nov., a novel actinomycete isolated from soil.</title>
        <authorList>
            <person name="Han L."/>
        </authorList>
    </citation>
    <scope>NUCLEOTIDE SEQUENCE [LARGE SCALE GENOMIC DNA]</scope>
    <source>
        <strain evidence="1 2">NEAU-GS84</strain>
    </source>
</reference>
<protein>
    <submittedName>
        <fullName evidence="1">Uncharacterized protein</fullName>
    </submittedName>
</protein>
<sequence>MTTEFDDVKHLMAQLDPVPATMFDGVARHPRSRALLARILAPASEPAAASLPTRRRALGLAGAATLASVAGLTTFRSLDRVDVSRTPTVAMLHYDLVNGRAELNGTPPAADAVLLKLADAADRQPVTSVPADAAFVYLQFNAWYLNVAVTQGQAGTAVVPTVVEQWTPLSRSGTARRREHRAEPVVIGYGSPETAAAVTGGSPVSDEVFPADSLAGPAAENLPLEAGNLRRALLGTGPVPADVPDGYRLVRGVIDLHSEQIVSPRLSAALWRMLAGQPLAYLGMTVDRAGRAGEAIAFEAAVGLPRRWVLIIDPTSGRLNSCEEILTTDPGKLNVTVPAVIGYTLFLRQGWVPDDRTAARP</sequence>
<keyword evidence="2" id="KW-1185">Reference proteome</keyword>
<proteinExistence type="predicted"/>
<evidence type="ECO:0000313" key="1">
    <source>
        <dbReference type="EMBL" id="NAS21625.1"/>
    </source>
</evidence>
<evidence type="ECO:0000313" key="2">
    <source>
        <dbReference type="Proteomes" id="UP000479526"/>
    </source>
</evidence>
<dbReference type="RefSeq" id="WP_161479049.1">
    <property type="nucleotide sequence ID" value="NZ_WXEW01000002.1"/>
</dbReference>
<organism evidence="1 2">
    <name type="scientific">Herbidospora solisilvae</name>
    <dbReference type="NCBI Taxonomy" id="2696284"/>
    <lineage>
        <taxon>Bacteria</taxon>
        <taxon>Bacillati</taxon>
        <taxon>Actinomycetota</taxon>
        <taxon>Actinomycetes</taxon>
        <taxon>Streptosporangiales</taxon>
        <taxon>Streptosporangiaceae</taxon>
        <taxon>Herbidospora</taxon>
    </lineage>
</organism>
<dbReference type="Proteomes" id="UP000479526">
    <property type="component" value="Unassembled WGS sequence"/>
</dbReference>
<dbReference type="AlphaFoldDB" id="A0A7C9J1M2"/>